<feature type="compositionally biased region" description="Low complexity" evidence="2">
    <location>
        <begin position="1630"/>
        <end position="1642"/>
    </location>
</feature>
<feature type="domain" description="Intermembrane lipid transfer protein VPS13-like C-terminal" evidence="4">
    <location>
        <begin position="3159"/>
        <end position="3224"/>
    </location>
</feature>
<feature type="compositionally biased region" description="Low complexity" evidence="2">
    <location>
        <begin position="1578"/>
        <end position="1596"/>
    </location>
</feature>
<evidence type="ECO:0000256" key="2">
    <source>
        <dbReference type="SAM" id="MobiDB-lite"/>
    </source>
</evidence>
<feature type="domain" description="Vacuolar protein sorting-associated protein 13 VPS13 adaptor binding" evidence="3">
    <location>
        <begin position="2141"/>
        <end position="2440"/>
    </location>
</feature>
<keyword evidence="6" id="KW-1185">Reference proteome</keyword>
<dbReference type="Pfam" id="PF25036">
    <property type="entry name" value="VPS13_VAB"/>
    <property type="match status" value="1"/>
</dbReference>
<evidence type="ECO:0000259" key="4">
    <source>
        <dbReference type="Pfam" id="PF25037"/>
    </source>
</evidence>
<dbReference type="PANTHER" id="PTHR16166:SF93">
    <property type="entry name" value="INTERMEMBRANE LIPID TRANSFER PROTEIN VPS13"/>
    <property type="match status" value="1"/>
</dbReference>
<feature type="compositionally biased region" description="Low complexity" evidence="2">
    <location>
        <begin position="1282"/>
        <end position="1303"/>
    </location>
</feature>
<dbReference type="InterPro" id="IPR009543">
    <property type="entry name" value="VPS13_VAB"/>
</dbReference>
<evidence type="ECO:0000259" key="3">
    <source>
        <dbReference type="Pfam" id="PF25036"/>
    </source>
</evidence>
<dbReference type="InterPro" id="IPR056748">
    <property type="entry name" value="VPS13-like_C"/>
</dbReference>
<evidence type="ECO:0000313" key="6">
    <source>
        <dbReference type="Proteomes" id="UP000054408"/>
    </source>
</evidence>
<feature type="region of interest" description="Disordered" evidence="2">
    <location>
        <begin position="1243"/>
        <end position="1265"/>
    </location>
</feature>
<dbReference type="GeneID" id="25568668"/>
<name>A0A0L0DQ70_THETB</name>
<sequence length="3321" mass="356409">MSLLLHARLSVGNVHLRLETDKTVMGLELEELALKAAVLSQLSPLTKLVVLRALTLYLEPEPKTRIANAKLKDAVAFFAAAADDDAAEISSQPIVYNIDASICVTVPGPAGAHRPTVSVSVPAVPITISSAQVAALGSLSNLFSRRAALIRWRAFRPSSPPSQQPLEWFRYAAMAVLSDIRAARTQMLGEQPPLAATAAALAVAGELDELRKLSATAGAIYEARTRAYCRGDGPPPDFVLATDSTADGYSPALASLVATPYGRRYLSKSGMPTPSLAARITSLARIVAAAAPPPPPPPPPSPPSALSRMVQTVVVGLLYLVLGKPTSPSPPSPPLPPASELATVTVSCLTLRIRSQLHMSDLVLLTLSSLSVGYAPTKTAVRLGSLHLRDLYDPTGSYVNILTESHMPKHMTHAQLLAEAFDLRTPDDVADATPSAPRRRDTNLSEPALVPGAHPLTPEEQATATAGMAHASSLGVVASYAVERAPAAAALAAAARSSTVAPVLALTIVSRPAVDDARAGTSISGALRPLSFVYNKVLLDKVSAVLKATAGPDETLPSSLLPPGFARELPLTPQLAVDALNEMTDLDVDVTLDGISVILPHVATVKHGLRMVFDIESLNIAIHRGLPHLEPPASLAELPDSVVYSPTDIRIASLSVYLIDYASKDAETATSAFRIIDPFELSVTSASLLLPQLTMRYGSRLDVALPHVVGHLPGTKYRELMFCLSAIAFEEEYVAPYAASREEMEPILAADARAGFANKGYMAVRALSLKLELHADDNSSRAIDLYSTDFSVVAAPPPGALATHYDIDLPATTFTFRDSEQRYVPAEAFALHINLDMINHFQCHYEPYMRMGVVLPSLELVLPQAYYAMVTTILAQFGGETRTGRVEPRVDWSPVDDDEWTTTVISVVSDNFALRLLPGYGFDGKTGADAGNVGLALSSFNLAMAVTNEYNTAYKITARRLDLVNHGVNRRASPDLSQFSSILSPAAAVIDDPSRWHLDIDYLVDVSWDAHATVTLDATDMHITPAAVAALTFVGAWASAPDVPYGESPPPPPPAIPPPTTNDAIRKSPSFTVAAILSDLNIYLVRHETDAASPALGLLLANTHLSYTVDRAWATAVAVTLSGLEAFVTRMSGPTQHAVAIFLPTDLLVKYSASPTHLPITDSRVAVSLDRPALRLAYPDIVLVQGIVAGLSGPQQPAPSSADEALATAAPAAVAALKAGDKERDLTLVQASRAAPVPTVTVTDPETFSASSSFSSASSSSSSSTSDLENFARSALVEPGASLADAGDDGAAASGPSAAQSDSLPIGSPRGPPDSVRTSETEAEVDEGDAKYAKLKESETRHISYYLVDLIDLRATLFDVAKRGAVPLLELRLDSASVRYSDVFATRASAKVAVHLSLGNYNHKLAAWEPLLEPAYASIGYEFNAFENKCAGFAAYDVSTETPADRREREAREARERRVRERAARHAEAIRRRKDRARRHKAAKKANAQARARRSKRKSRVETVVPSGQRRMVQPPLFGQPMAIHDTHPFAGEVVPRHEPDGDDPATPSHPASTRPHHRRHRHRRRMHKAASGETFKSPSRSSLASAGGSAVSLAPERGSRRKVRRRRKRRRTVDGPVGSVTPATPPARPAVASSGWSSSCSEQHAHATPRIVELLSSSASYSLSEQYEGHAAPGAVVEEDELSVYTCSTSSMGSVSVSSDSLRLESESADDEAEGVLLSEGLVLGSIVLDNDVAQEESVMREQLSTSRKPTSVLNLNVTLELLANVERLQGVMAALSEPEKQVASDPDWAPFRILNATDVAVTCWPTSAGETVVEGEPMVLEAGKLASLEFPQTRDPRYLKRSVDETHTLVVALGSPSAPKLSPISLDSAGTWILDAVLEHDGREHEVALRGQLKSMGDGSHLLVLSSRFLVVNETELPIQFRGLNNGAVAFASEAVQPNGWTALPLWLVPTPAWAFETRPVGQALAIDGIGFQWSAGVGVAFGAASASATSGVLPLRRGQSKSKRKMAKAKAKAKAETGDRNATEMANEDTATLAGLAREGRGQRLRGTDSLLLSFAAGRKSGDRRLQVDHASDRNALLYAFPDDATLNEVDVRDATHGVVPSEAGDDWKRTVRDDPRDRLEALSRIGHAYAVLAKDIEAVRDHNGSVAIHPLPAVRVRLLSPVYVTNLLPYSAHVTVWCDGEEVLASNVIPGGRVPVYGARPDGEMDLAVAVPGYGSSERSEASLATEMGELGAVLELPGEAGQGTGPLNLYAFGSTSGSGVGSLEIYSRFWMVNRTGLPLKYAPHATMGTHAGEGHGSAVAAPYLFSYAEKRKLSRSKATIKVHTSEWSNGVSLANIADSGAIKVLDRTALAELDLVREWQLGIKIHKASGAFGRTSVVVIEPRYVLVNRLDEPLLWRQVGTEVSHRLEGGEHHQVHFVTAGGADKLQLGFFDADCVPAELLAPRPTAEERLVAVQAAESPFPDESKFGLLGRERSVTFDMGRQLPCSDDSSEWFDSDDGDEQQEALSECGTALTGRSRIGEAPPAVGLPLVQGEGEARARAEEQYANWSSAFAVDGFGVVDLNVYASHSEVLSVADRVRLQISVDDPVVYVVVSRPQAAQTAPRYKLVNDTVHPIYYWQCDVEQAVVAKLEPWTSTAYGWDAPHADKKKLFVQFQAAGDKPIGLKVEIDETKAVPETVSFFSEELGEVVQLEVRVYIEKGSHTHVLRVYDPKHASKSRSDDDGVTMMEAQKSSAIISRIKVHVPGLGISVIDPTPEELLYAWMVGAEVLLETDERAIQTGHITVERLQVDNQDEDSVFPVVVNMDEGPLRKGIPFLQIVYNKAIASERVQLFGPTVVAIQALTVRVEEGLVVRLMSMAEGLPSAKASLAASLEDSLAVSSQEPSYDEAAGWVREVYFRVLAISPISLKVSFESALDKSDSILSKVLNLGLLLPSFDSAPIVFKHMLLEHLFTTQASLQALVAKHYERGLMRQVLKIVGSLDMLGNPVKLWSNITHGFHESFHASAESVLLGPREFSRGVGKSAVSLTKHVAYAMFDATSAITSSMGKAVAKLSFDDEYLRKQEALRRRRANNAGRGLILGASAFGKGLFWGVSGLVLQPAKGAKRGGVKGFVKGMGRGVVGLGVKPVVGVLNLLTKTLEGVRNSVDIEVHFTRLRPPRHFWLDGRVHAYSWHLAHAQLLLYTLRSGAFAASDAVLAEALVADGSLMVIVTNNRILLLRAEGADAGESGSLTEEADATVGAVEKLNRKIVRQVPFKRVRRVALGSWGVVVAEAGASSEPLVLWSHSARNLRFVFDAVRVGCKVWQDQHGHEHQGQLH</sequence>
<dbReference type="Proteomes" id="UP000054408">
    <property type="component" value="Unassembled WGS sequence"/>
</dbReference>
<protein>
    <submittedName>
        <fullName evidence="5">Uncharacterized protein</fullName>
    </submittedName>
</protein>
<dbReference type="GO" id="GO:0045053">
    <property type="term" value="P:protein retention in Golgi apparatus"/>
    <property type="evidence" value="ECO:0007669"/>
    <property type="project" value="TreeGrafter"/>
</dbReference>
<accession>A0A0L0DQ70</accession>
<dbReference type="Pfam" id="PF25037">
    <property type="entry name" value="VPS13_C"/>
    <property type="match status" value="1"/>
</dbReference>
<dbReference type="RefSeq" id="XP_013753610.1">
    <property type="nucleotide sequence ID" value="XM_013898156.1"/>
</dbReference>
<dbReference type="GO" id="GO:0006623">
    <property type="term" value="P:protein targeting to vacuole"/>
    <property type="evidence" value="ECO:0007669"/>
    <property type="project" value="TreeGrafter"/>
</dbReference>
<feature type="region of interest" description="Disordered" evidence="2">
    <location>
        <begin position="1282"/>
        <end position="1327"/>
    </location>
</feature>
<feature type="compositionally biased region" description="Basic and acidic residues" evidence="2">
    <location>
        <begin position="1443"/>
        <end position="1470"/>
    </location>
</feature>
<proteinExistence type="inferred from homology"/>
<feature type="compositionally biased region" description="Basic residues" evidence="2">
    <location>
        <begin position="1555"/>
        <end position="1569"/>
    </location>
</feature>
<dbReference type="InterPro" id="IPR026847">
    <property type="entry name" value="VPS13"/>
</dbReference>
<dbReference type="PANTHER" id="PTHR16166">
    <property type="entry name" value="VACUOLAR PROTEIN SORTING-ASSOCIATED PROTEIN VPS13"/>
    <property type="match status" value="1"/>
</dbReference>
<evidence type="ECO:0000256" key="1">
    <source>
        <dbReference type="ARBA" id="ARBA00006545"/>
    </source>
</evidence>
<feature type="region of interest" description="Disordered" evidence="2">
    <location>
        <begin position="1532"/>
        <end position="1643"/>
    </location>
</feature>
<gene>
    <name evidence="5" type="ORF">AMSG_10449</name>
</gene>
<feature type="region of interest" description="Disordered" evidence="2">
    <location>
        <begin position="427"/>
        <end position="455"/>
    </location>
</feature>
<feature type="region of interest" description="Disordered" evidence="2">
    <location>
        <begin position="1441"/>
        <end position="1515"/>
    </location>
</feature>
<evidence type="ECO:0000313" key="5">
    <source>
        <dbReference type="EMBL" id="KNC54454.1"/>
    </source>
</evidence>
<dbReference type="eggNOG" id="KOG1809">
    <property type="taxonomic scope" value="Eukaryota"/>
</dbReference>
<reference evidence="5 6" key="1">
    <citation type="submission" date="2010-05" db="EMBL/GenBank/DDBJ databases">
        <title>The Genome Sequence of Thecamonas trahens ATCC 50062.</title>
        <authorList>
            <consortium name="The Broad Institute Genome Sequencing Platform"/>
            <person name="Russ C."/>
            <person name="Cuomo C."/>
            <person name="Shea T."/>
            <person name="Young S.K."/>
            <person name="Zeng Q."/>
            <person name="Koehrsen M."/>
            <person name="Haas B."/>
            <person name="Borodovsky M."/>
            <person name="Guigo R."/>
            <person name="Alvarado L."/>
            <person name="Berlin A."/>
            <person name="Bochicchio J."/>
            <person name="Borenstein D."/>
            <person name="Chapman S."/>
            <person name="Chen Z."/>
            <person name="Freedman E."/>
            <person name="Gellesch M."/>
            <person name="Goldberg J."/>
            <person name="Griggs A."/>
            <person name="Gujja S."/>
            <person name="Heilman E."/>
            <person name="Heiman D."/>
            <person name="Hepburn T."/>
            <person name="Howarth C."/>
            <person name="Jen D."/>
            <person name="Larson L."/>
            <person name="Mehta T."/>
            <person name="Park D."/>
            <person name="Pearson M."/>
            <person name="Roberts A."/>
            <person name="Saif S."/>
            <person name="Shenoy N."/>
            <person name="Sisk P."/>
            <person name="Stolte C."/>
            <person name="Sykes S."/>
            <person name="Thomson T."/>
            <person name="Walk T."/>
            <person name="White J."/>
            <person name="Yandava C."/>
            <person name="Burger G."/>
            <person name="Gray M.W."/>
            <person name="Holland P.W.H."/>
            <person name="King N."/>
            <person name="Lang F.B.F."/>
            <person name="Roger A.J."/>
            <person name="Ruiz-Trillo I."/>
            <person name="Lander E."/>
            <person name="Nusbaum C."/>
        </authorList>
    </citation>
    <scope>NUCLEOTIDE SEQUENCE [LARGE SCALE GENOMIC DNA]</scope>
    <source>
        <strain evidence="5 6">ATCC 50062</strain>
    </source>
</reference>
<dbReference type="OrthoDB" id="428159at2759"/>
<dbReference type="EMBL" id="GL349490">
    <property type="protein sequence ID" value="KNC54454.1"/>
    <property type="molecule type" value="Genomic_DNA"/>
</dbReference>
<comment type="similarity">
    <text evidence="1">Belongs to the VPS13 family.</text>
</comment>
<feature type="compositionally biased region" description="Basic residues" evidence="2">
    <location>
        <begin position="1600"/>
        <end position="1612"/>
    </location>
</feature>
<organism evidence="5 6">
    <name type="scientific">Thecamonas trahens ATCC 50062</name>
    <dbReference type="NCBI Taxonomy" id="461836"/>
    <lineage>
        <taxon>Eukaryota</taxon>
        <taxon>Apusozoa</taxon>
        <taxon>Apusomonadida</taxon>
        <taxon>Apusomonadidae</taxon>
        <taxon>Thecamonas</taxon>
    </lineage>
</organism>
<feature type="compositionally biased region" description="Basic residues" evidence="2">
    <location>
        <begin position="1471"/>
        <end position="1484"/>
    </location>
</feature>